<keyword evidence="7" id="KW-1185">Reference proteome</keyword>
<dbReference type="PANTHER" id="PTHR31899">
    <property type="entry name" value="BETA-CAROTENE 3-HYDROXYLASE 1, CHLOROPLASTIC"/>
    <property type="match status" value="1"/>
</dbReference>
<dbReference type="EMBL" id="BAABFA010000024">
    <property type="protein sequence ID" value="GAA4470183.1"/>
    <property type="molecule type" value="Genomic_DNA"/>
</dbReference>
<evidence type="ECO:0000256" key="1">
    <source>
        <dbReference type="ARBA" id="ARBA00009324"/>
    </source>
</evidence>
<dbReference type="InterPro" id="IPR006694">
    <property type="entry name" value="Fatty_acid_hydroxylase"/>
</dbReference>
<evidence type="ECO:0000313" key="7">
    <source>
        <dbReference type="Proteomes" id="UP001500067"/>
    </source>
</evidence>
<comment type="similarity">
    <text evidence="1">Belongs to the sterol desaturase family.</text>
</comment>
<sequence length="161" mass="18941">MWLINIFTTLASFIAMEAVAWLTHKYVMHGLLWKLHEDHHKKNPSSFFEKNDNFFLIFALPGIACLALGVYTTAHLLFYIGLGITLYGMAYFTVHDIFIHQRFKLLRNTNNFYFRAIRRAHKMHHKHLEKEDGECFGMLFVPMKYFKEAMKKETKATPGHA</sequence>
<reference evidence="7" key="1">
    <citation type="journal article" date="2019" name="Int. J. Syst. Evol. Microbiol.">
        <title>The Global Catalogue of Microorganisms (GCM) 10K type strain sequencing project: providing services to taxonomists for standard genome sequencing and annotation.</title>
        <authorList>
            <consortium name="The Broad Institute Genomics Platform"/>
            <consortium name="The Broad Institute Genome Sequencing Center for Infectious Disease"/>
            <person name="Wu L."/>
            <person name="Ma J."/>
        </authorList>
    </citation>
    <scope>NUCLEOTIDE SEQUENCE [LARGE SCALE GENOMIC DNA]</scope>
    <source>
        <strain evidence="7">JCM 32105</strain>
    </source>
</reference>
<keyword evidence="4" id="KW-1133">Transmembrane helix</keyword>
<feature type="transmembrane region" description="Helical" evidence="4">
    <location>
        <begin position="6"/>
        <end position="33"/>
    </location>
</feature>
<name>A0ABP8NNF0_9BACT</name>
<evidence type="ECO:0000256" key="3">
    <source>
        <dbReference type="ARBA" id="ARBA00023002"/>
    </source>
</evidence>
<proteinExistence type="inferred from homology"/>
<keyword evidence="3" id="KW-0560">Oxidoreductase</keyword>
<feature type="transmembrane region" description="Helical" evidence="4">
    <location>
        <begin position="54"/>
        <end position="71"/>
    </location>
</feature>
<feature type="transmembrane region" description="Helical" evidence="4">
    <location>
        <begin position="77"/>
        <end position="99"/>
    </location>
</feature>
<dbReference type="RefSeq" id="WP_345085315.1">
    <property type="nucleotide sequence ID" value="NZ_BAABFA010000024.1"/>
</dbReference>
<accession>A0ABP8NNF0</accession>
<gene>
    <name evidence="6" type="ORF">GCM10023093_30970</name>
</gene>
<evidence type="ECO:0000256" key="2">
    <source>
        <dbReference type="ARBA" id="ARBA00022746"/>
    </source>
</evidence>
<dbReference type="InterPro" id="IPR045019">
    <property type="entry name" value="BETA-OHASE-like"/>
</dbReference>
<evidence type="ECO:0000259" key="5">
    <source>
        <dbReference type="Pfam" id="PF04116"/>
    </source>
</evidence>
<evidence type="ECO:0000256" key="4">
    <source>
        <dbReference type="SAM" id="Phobius"/>
    </source>
</evidence>
<evidence type="ECO:0000313" key="6">
    <source>
        <dbReference type="EMBL" id="GAA4470183.1"/>
    </source>
</evidence>
<dbReference type="PANTHER" id="PTHR31899:SF9">
    <property type="entry name" value="BETA-CAROTENE 3-HYDROXYLASE 1, CHLOROPLASTIC"/>
    <property type="match status" value="1"/>
</dbReference>
<keyword evidence="2" id="KW-0125">Carotenoid biosynthesis</keyword>
<keyword evidence="4" id="KW-0812">Transmembrane</keyword>
<dbReference type="Pfam" id="PF04116">
    <property type="entry name" value="FA_hydroxylase"/>
    <property type="match status" value="1"/>
</dbReference>
<keyword evidence="4" id="KW-0472">Membrane</keyword>
<organism evidence="6 7">
    <name type="scientific">Nemorincola caseinilytica</name>
    <dbReference type="NCBI Taxonomy" id="2054315"/>
    <lineage>
        <taxon>Bacteria</taxon>
        <taxon>Pseudomonadati</taxon>
        <taxon>Bacteroidota</taxon>
        <taxon>Chitinophagia</taxon>
        <taxon>Chitinophagales</taxon>
        <taxon>Chitinophagaceae</taxon>
        <taxon>Nemorincola</taxon>
    </lineage>
</organism>
<comment type="caution">
    <text evidence="6">The sequence shown here is derived from an EMBL/GenBank/DDBJ whole genome shotgun (WGS) entry which is preliminary data.</text>
</comment>
<feature type="domain" description="Fatty acid hydroxylase" evidence="5">
    <location>
        <begin position="10"/>
        <end position="140"/>
    </location>
</feature>
<protein>
    <submittedName>
        <fullName evidence="6">Sterol desaturase family protein</fullName>
    </submittedName>
</protein>
<dbReference type="Proteomes" id="UP001500067">
    <property type="component" value="Unassembled WGS sequence"/>
</dbReference>